<sequence length="93" mass="10521">MGTVLFFAHDKDGVYFLVTCYNDTKPLKEVVVMSDLYKIQNVPFDPKALTIYGIQFPNQPQFSAALNTITTSVFKGKTITKKDVEKILTDLKK</sequence>
<name>A0A5P1WZT4_9LACO</name>
<accession>A0A5P1WZT4</accession>
<reference evidence="1 2" key="1">
    <citation type="submission" date="2019-09" db="EMBL/GenBank/DDBJ databases">
        <title>Complete Genome Sequence of Lactobacillus nenjiangensis SH-Y15, isolated from sauerkraut.</title>
        <authorList>
            <person name="Yang H."/>
        </authorList>
    </citation>
    <scope>NUCLEOTIDE SEQUENCE [LARGE SCALE GENOMIC DNA]</scope>
    <source>
        <strain evidence="1 2">SH-Y15</strain>
    </source>
</reference>
<keyword evidence="2" id="KW-1185">Reference proteome</keyword>
<organism evidence="1 2">
    <name type="scientific">Paucilactobacillus nenjiangensis</name>
    <dbReference type="NCBI Taxonomy" id="1296540"/>
    <lineage>
        <taxon>Bacteria</taxon>
        <taxon>Bacillati</taxon>
        <taxon>Bacillota</taxon>
        <taxon>Bacilli</taxon>
        <taxon>Lactobacillales</taxon>
        <taxon>Lactobacillaceae</taxon>
        <taxon>Paucilactobacillus</taxon>
    </lineage>
</organism>
<gene>
    <name evidence="1" type="ORF">F0161_03765</name>
</gene>
<protein>
    <submittedName>
        <fullName evidence="1">Uncharacterized protein</fullName>
    </submittedName>
</protein>
<proteinExistence type="predicted"/>
<dbReference type="KEGG" id="lnn:F0161_03765"/>
<dbReference type="AlphaFoldDB" id="A0A5P1WZT4"/>
<evidence type="ECO:0000313" key="2">
    <source>
        <dbReference type="Proteomes" id="UP000325295"/>
    </source>
</evidence>
<dbReference type="OrthoDB" id="2225414at2"/>
<evidence type="ECO:0000313" key="1">
    <source>
        <dbReference type="EMBL" id="QER67076.1"/>
    </source>
</evidence>
<dbReference type="EMBL" id="CP043939">
    <property type="protein sequence ID" value="QER67076.1"/>
    <property type="molecule type" value="Genomic_DNA"/>
</dbReference>
<dbReference type="Proteomes" id="UP000325295">
    <property type="component" value="Chromosome"/>
</dbReference>